<dbReference type="Pfam" id="PF00528">
    <property type="entry name" value="BPD_transp_1"/>
    <property type="match status" value="1"/>
</dbReference>
<dbReference type="PANTHER" id="PTHR43386:SF1">
    <property type="entry name" value="D,D-DIPEPTIDE TRANSPORT SYSTEM PERMEASE PROTEIN DDPC-RELATED"/>
    <property type="match status" value="1"/>
</dbReference>
<evidence type="ECO:0000256" key="2">
    <source>
        <dbReference type="ARBA" id="ARBA00022448"/>
    </source>
</evidence>
<keyword evidence="4" id="KW-0812">Transmembrane</keyword>
<dbReference type="PROSITE" id="PS50928">
    <property type="entry name" value="ABC_TM1"/>
    <property type="match status" value="1"/>
</dbReference>
<dbReference type="eggNOG" id="arCOG00748">
    <property type="taxonomic scope" value="Archaea"/>
</dbReference>
<accession>A1S0U3</accession>
<dbReference type="GeneID" id="4600930"/>
<keyword evidence="6" id="KW-0472">Membrane</keyword>
<gene>
    <name evidence="9" type="ordered locus">Tpen_1678</name>
</gene>
<evidence type="ECO:0000256" key="4">
    <source>
        <dbReference type="ARBA" id="ARBA00022692"/>
    </source>
</evidence>
<comment type="subcellular location">
    <subcellularLocation>
        <location evidence="1 7">Cell membrane</location>
        <topology evidence="1 7">Multi-pass membrane protein</topology>
    </subcellularLocation>
</comment>
<dbReference type="InterPro" id="IPR035906">
    <property type="entry name" value="MetI-like_sf"/>
</dbReference>
<evidence type="ECO:0000256" key="1">
    <source>
        <dbReference type="ARBA" id="ARBA00004651"/>
    </source>
</evidence>
<dbReference type="HOGENOM" id="CLU_028518_8_0_2"/>
<dbReference type="PANTHER" id="PTHR43386">
    <property type="entry name" value="OLIGOPEPTIDE TRANSPORT SYSTEM PERMEASE PROTEIN APPC"/>
    <property type="match status" value="1"/>
</dbReference>
<sequence length="289" mass="32411">MSTWSRLKASFVWSLKYLLRKQRVRFALFWVLFTIVLAAVGPLITPYDPTQTAGPPRQPPCSKYWLGTDWFGFDLFTRVVYGLRVSLYVGVIAAIVGTTVGVLLGLVSGYFGGLVDEIVSFVVNLLLTIPPLLIVILVLTYIGFRGLEFNGLLIGLLQWHWVARAVRSITKSLRSRDFVLVSRMSGLSAFETILNDILPNMLSYVALVFVLQFSSAVFFSVTLEFFGLVPGNIMSIGFILQQAVLWNAIQMNVWWWAIIPGILITLFLGSLYVISSSLDELFNPRLRGE</sequence>
<dbReference type="GO" id="GO:0055085">
    <property type="term" value="P:transmembrane transport"/>
    <property type="evidence" value="ECO:0007669"/>
    <property type="project" value="InterPro"/>
</dbReference>
<dbReference type="Proteomes" id="UP000000641">
    <property type="component" value="Chromosome"/>
</dbReference>
<dbReference type="EMBL" id="CP000505">
    <property type="protein sequence ID" value="ABL79073.1"/>
    <property type="molecule type" value="Genomic_DNA"/>
</dbReference>
<protein>
    <submittedName>
        <fullName evidence="9">Binding-protein-dependent transport systems inner membrane component</fullName>
    </submittedName>
</protein>
<evidence type="ECO:0000256" key="5">
    <source>
        <dbReference type="ARBA" id="ARBA00022989"/>
    </source>
</evidence>
<evidence type="ECO:0000313" key="9">
    <source>
        <dbReference type="EMBL" id="ABL79073.1"/>
    </source>
</evidence>
<comment type="similarity">
    <text evidence="7">Belongs to the binding-protein-dependent transport system permease family.</text>
</comment>
<dbReference type="InterPro" id="IPR050366">
    <property type="entry name" value="BP-dependent_transpt_permease"/>
</dbReference>
<dbReference type="STRING" id="368408.Tpen_1678"/>
<keyword evidence="5" id="KW-1133">Transmembrane helix</keyword>
<dbReference type="EnsemblBacteria" id="ABL79073">
    <property type="protein sequence ID" value="ABL79073"/>
    <property type="gene ID" value="Tpen_1678"/>
</dbReference>
<dbReference type="OrthoDB" id="312811at2157"/>
<keyword evidence="3" id="KW-1003">Cell membrane</keyword>
<dbReference type="RefSeq" id="WP_011753338.1">
    <property type="nucleotide sequence ID" value="NC_008698.1"/>
</dbReference>
<dbReference type="Gene3D" id="1.10.3720.10">
    <property type="entry name" value="MetI-like"/>
    <property type="match status" value="1"/>
</dbReference>
<reference evidence="10" key="1">
    <citation type="journal article" date="2008" name="J. Bacteriol.">
        <title>Genome sequence of Thermofilum pendens reveals an exceptional loss of biosynthetic pathways without genome reduction.</title>
        <authorList>
            <person name="Anderson I."/>
            <person name="Rodriguez J."/>
            <person name="Susanti D."/>
            <person name="Porat I."/>
            <person name="Reich C."/>
            <person name="Ulrich L.E."/>
            <person name="Elkins J.G."/>
            <person name="Mavromatis K."/>
            <person name="Lykidis A."/>
            <person name="Kim E."/>
            <person name="Thompson L.S."/>
            <person name="Nolan M."/>
            <person name="Land M."/>
            <person name="Copeland A."/>
            <person name="Lapidus A."/>
            <person name="Lucas S."/>
            <person name="Detter C."/>
            <person name="Zhulin I.B."/>
            <person name="Olsen G.J."/>
            <person name="Whitman W."/>
            <person name="Mukhopadhyay B."/>
            <person name="Bristow J."/>
            <person name="Kyrpides N."/>
        </authorList>
    </citation>
    <scope>NUCLEOTIDE SEQUENCE [LARGE SCALE GENOMIC DNA]</scope>
    <source>
        <strain evidence="10">DSM 2475 / Hrk 5</strain>
    </source>
</reference>
<keyword evidence="10" id="KW-1185">Reference proteome</keyword>
<proteinExistence type="inferred from homology"/>
<keyword evidence="2 7" id="KW-0813">Transport</keyword>
<dbReference type="CDD" id="cd06261">
    <property type="entry name" value="TM_PBP2"/>
    <property type="match status" value="1"/>
</dbReference>
<dbReference type="AlphaFoldDB" id="A1S0U3"/>
<evidence type="ECO:0000256" key="7">
    <source>
        <dbReference type="RuleBase" id="RU363032"/>
    </source>
</evidence>
<evidence type="ECO:0000259" key="8">
    <source>
        <dbReference type="PROSITE" id="PS50928"/>
    </source>
</evidence>
<feature type="domain" description="ABC transmembrane type-1" evidence="8">
    <location>
        <begin position="83"/>
        <end position="275"/>
    </location>
</feature>
<dbReference type="SUPFAM" id="SSF161098">
    <property type="entry name" value="MetI-like"/>
    <property type="match status" value="1"/>
</dbReference>
<organism evidence="9 10">
    <name type="scientific">Thermofilum pendens (strain DSM 2475 / Hrk 5)</name>
    <dbReference type="NCBI Taxonomy" id="368408"/>
    <lineage>
        <taxon>Archaea</taxon>
        <taxon>Thermoproteota</taxon>
        <taxon>Thermoprotei</taxon>
        <taxon>Thermofilales</taxon>
        <taxon>Thermofilaceae</taxon>
        <taxon>Thermofilum</taxon>
    </lineage>
</organism>
<dbReference type="GO" id="GO:0005886">
    <property type="term" value="C:plasma membrane"/>
    <property type="evidence" value="ECO:0007669"/>
    <property type="project" value="UniProtKB-SubCell"/>
</dbReference>
<evidence type="ECO:0000256" key="6">
    <source>
        <dbReference type="ARBA" id="ARBA00023136"/>
    </source>
</evidence>
<dbReference type="KEGG" id="tpe:Tpen_1678"/>
<dbReference type="InterPro" id="IPR000515">
    <property type="entry name" value="MetI-like"/>
</dbReference>
<evidence type="ECO:0000256" key="3">
    <source>
        <dbReference type="ARBA" id="ARBA00022475"/>
    </source>
</evidence>
<name>A1S0U3_THEPD</name>
<evidence type="ECO:0000313" key="10">
    <source>
        <dbReference type="Proteomes" id="UP000000641"/>
    </source>
</evidence>